<keyword evidence="3" id="KW-1185">Reference proteome</keyword>
<gene>
    <name evidence="2" type="ORF">QR680_016387</name>
</gene>
<evidence type="ECO:0000313" key="3">
    <source>
        <dbReference type="Proteomes" id="UP001175271"/>
    </source>
</evidence>
<reference evidence="2" key="1">
    <citation type="submission" date="2023-06" db="EMBL/GenBank/DDBJ databases">
        <title>Genomic analysis of the entomopathogenic nematode Steinernema hermaphroditum.</title>
        <authorList>
            <person name="Schwarz E.M."/>
            <person name="Heppert J.K."/>
            <person name="Baniya A."/>
            <person name="Schwartz H.T."/>
            <person name="Tan C.-H."/>
            <person name="Antoshechkin I."/>
            <person name="Sternberg P.W."/>
            <person name="Goodrich-Blair H."/>
            <person name="Dillman A.R."/>
        </authorList>
    </citation>
    <scope>NUCLEOTIDE SEQUENCE</scope>
    <source>
        <strain evidence="2">PS9179</strain>
        <tissue evidence="2">Whole animal</tissue>
    </source>
</reference>
<evidence type="ECO:0000313" key="2">
    <source>
        <dbReference type="EMBL" id="KAK0402530.1"/>
    </source>
</evidence>
<organism evidence="2 3">
    <name type="scientific">Steinernema hermaphroditum</name>
    <dbReference type="NCBI Taxonomy" id="289476"/>
    <lineage>
        <taxon>Eukaryota</taxon>
        <taxon>Metazoa</taxon>
        <taxon>Ecdysozoa</taxon>
        <taxon>Nematoda</taxon>
        <taxon>Chromadorea</taxon>
        <taxon>Rhabditida</taxon>
        <taxon>Tylenchina</taxon>
        <taxon>Panagrolaimomorpha</taxon>
        <taxon>Strongyloidoidea</taxon>
        <taxon>Steinernematidae</taxon>
        <taxon>Steinernema</taxon>
    </lineage>
</organism>
<dbReference type="Proteomes" id="UP001175271">
    <property type="component" value="Unassembled WGS sequence"/>
</dbReference>
<dbReference type="EMBL" id="JAUCMV010000004">
    <property type="protein sequence ID" value="KAK0402530.1"/>
    <property type="molecule type" value="Genomic_DNA"/>
</dbReference>
<accession>A0AA39LMH6</accession>
<keyword evidence="1" id="KW-0732">Signal</keyword>
<feature type="chain" id="PRO_5041299028" evidence="1">
    <location>
        <begin position="22"/>
        <end position="83"/>
    </location>
</feature>
<feature type="signal peptide" evidence="1">
    <location>
        <begin position="1"/>
        <end position="21"/>
    </location>
</feature>
<comment type="caution">
    <text evidence="2">The sequence shown here is derived from an EMBL/GenBank/DDBJ whole genome shotgun (WGS) entry which is preliminary data.</text>
</comment>
<name>A0AA39LMH6_9BILA</name>
<sequence length="83" mass="9666">MRYPVYCSIFVLLLATSGSEAFFPSWKHHLSFLAHQENYAPVPQKEPVQREESHRPGPLAFQPSLAFSPLWVVRSQDFMFEKK</sequence>
<evidence type="ECO:0000256" key="1">
    <source>
        <dbReference type="SAM" id="SignalP"/>
    </source>
</evidence>
<proteinExistence type="predicted"/>
<protein>
    <submittedName>
        <fullName evidence="2">Uncharacterized protein</fullName>
    </submittedName>
</protein>
<dbReference type="AlphaFoldDB" id="A0AA39LMH6"/>